<dbReference type="PANTHER" id="PTHR45947">
    <property type="entry name" value="SULFOQUINOVOSYL TRANSFERASE SQD2"/>
    <property type="match status" value="1"/>
</dbReference>
<dbReference type="Pfam" id="PF00534">
    <property type="entry name" value="Glycos_transf_1"/>
    <property type="match status" value="1"/>
</dbReference>
<proteinExistence type="predicted"/>
<evidence type="ECO:0000313" key="6">
    <source>
        <dbReference type="Proteomes" id="UP000502706"/>
    </source>
</evidence>
<evidence type="ECO:0000259" key="3">
    <source>
        <dbReference type="Pfam" id="PF00534"/>
    </source>
</evidence>
<dbReference type="GO" id="GO:1901137">
    <property type="term" value="P:carbohydrate derivative biosynthetic process"/>
    <property type="evidence" value="ECO:0007669"/>
    <property type="project" value="UniProtKB-ARBA"/>
</dbReference>
<dbReference type="Proteomes" id="UP000502706">
    <property type="component" value="Chromosome"/>
</dbReference>
<sequence>MSSKIPIVVYRDGLLAYSETFVRDQAEGLERFVPFYAGSRRVEGLDLPGERTVVVNGGGPFGKTAEALYKLRGAAPGFYRRLERLGPALVHAHFGPDGVSAMPLARRLGVPLLTTFHGFDATMTDEYARRSFYRHRAYLRGRPALQREGRLFLAVSEYIKGRLVEVGFPPEKIVVHYNGVDTRLFRPEPGAERGPVVLFVGRLVEKKGCEFLVRAMSRVQEAVPEAELAVIGTGPLRAPLEELAGKTLRRYRFLGALPPGEVRSWMGRASVLSVPSVTASTGDAEGFGLVFAEAQATGLPVASFDGGPIPEVVAHGETGFLAKEGDWEGLASHISRLLEDGDLRRRMGERGVERVRERFDLRERTHALEEIYASVLR</sequence>
<dbReference type="InterPro" id="IPR050194">
    <property type="entry name" value="Glycosyltransferase_grp1"/>
</dbReference>
<reference evidence="5 6" key="1">
    <citation type="submission" date="2019-10" db="EMBL/GenBank/DDBJ databases">
        <title>Rubrobacter sp nov SCSIO 52915 isolated from a deep-sea sediment in the South China Sea.</title>
        <authorList>
            <person name="Chen R.W."/>
        </authorList>
    </citation>
    <scope>NUCLEOTIDE SEQUENCE [LARGE SCALE GENOMIC DNA]</scope>
    <source>
        <strain evidence="5 6">SCSIO 52915</strain>
    </source>
</reference>
<dbReference type="Pfam" id="PF13439">
    <property type="entry name" value="Glyco_transf_4"/>
    <property type="match status" value="1"/>
</dbReference>
<dbReference type="Gene3D" id="3.40.50.2000">
    <property type="entry name" value="Glycogen Phosphorylase B"/>
    <property type="match status" value="2"/>
</dbReference>
<dbReference type="AlphaFoldDB" id="A0A6G8Q1A1"/>
<evidence type="ECO:0000256" key="1">
    <source>
        <dbReference type="ARBA" id="ARBA00022676"/>
    </source>
</evidence>
<keyword evidence="1" id="KW-0328">Glycosyltransferase</keyword>
<evidence type="ECO:0000313" key="5">
    <source>
        <dbReference type="EMBL" id="QIN80252.1"/>
    </source>
</evidence>
<dbReference type="EMBL" id="CP045121">
    <property type="protein sequence ID" value="QIN80252.1"/>
    <property type="molecule type" value="Genomic_DNA"/>
</dbReference>
<evidence type="ECO:0000256" key="2">
    <source>
        <dbReference type="ARBA" id="ARBA00022679"/>
    </source>
</evidence>
<dbReference type="KEGG" id="rmar:GBA65_18945"/>
<feature type="domain" description="Glycosyl transferase family 1" evidence="3">
    <location>
        <begin position="189"/>
        <end position="351"/>
    </location>
</feature>
<dbReference type="RefSeq" id="WP_166397924.1">
    <property type="nucleotide sequence ID" value="NZ_CP045121.1"/>
</dbReference>
<evidence type="ECO:0000259" key="4">
    <source>
        <dbReference type="Pfam" id="PF13439"/>
    </source>
</evidence>
<dbReference type="GO" id="GO:0016757">
    <property type="term" value="F:glycosyltransferase activity"/>
    <property type="evidence" value="ECO:0007669"/>
    <property type="project" value="UniProtKB-KW"/>
</dbReference>
<dbReference type="SUPFAM" id="SSF53756">
    <property type="entry name" value="UDP-Glycosyltransferase/glycogen phosphorylase"/>
    <property type="match status" value="1"/>
</dbReference>
<dbReference type="InterPro" id="IPR028098">
    <property type="entry name" value="Glyco_trans_4-like_N"/>
</dbReference>
<dbReference type="PANTHER" id="PTHR45947:SF14">
    <property type="entry name" value="SLL1723 PROTEIN"/>
    <property type="match status" value="1"/>
</dbReference>
<keyword evidence="2 5" id="KW-0808">Transferase</keyword>
<protein>
    <submittedName>
        <fullName evidence="5">Glycosyltransferase</fullName>
    </submittedName>
</protein>
<dbReference type="InterPro" id="IPR001296">
    <property type="entry name" value="Glyco_trans_1"/>
</dbReference>
<name>A0A6G8Q1A1_9ACTN</name>
<feature type="domain" description="Glycosyltransferase subfamily 4-like N-terminal" evidence="4">
    <location>
        <begin position="44"/>
        <end position="183"/>
    </location>
</feature>
<keyword evidence="6" id="KW-1185">Reference proteome</keyword>
<gene>
    <name evidence="5" type="ORF">GBA65_18945</name>
</gene>
<accession>A0A6G8Q1A1</accession>
<organism evidence="5 6">
    <name type="scientific">Rubrobacter marinus</name>
    <dbReference type="NCBI Taxonomy" id="2653852"/>
    <lineage>
        <taxon>Bacteria</taxon>
        <taxon>Bacillati</taxon>
        <taxon>Actinomycetota</taxon>
        <taxon>Rubrobacteria</taxon>
        <taxon>Rubrobacterales</taxon>
        <taxon>Rubrobacteraceae</taxon>
        <taxon>Rubrobacter</taxon>
    </lineage>
</organism>